<reference evidence="3 4" key="1">
    <citation type="submission" date="2020-08" db="EMBL/GenBank/DDBJ databases">
        <authorList>
            <person name="Liu C."/>
            <person name="Sun Q."/>
        </authorList>
    </citation>
    <scope>NUCLEOTIDE SEQUENCE [LARGE SCALE GENOMIC DNA]</scope>
    <source>
        <strain evidence="3 4">NSJ-4</strain>
    </source>
</reference>
<dbReference type="EMBL" id="CP060632">
    <property type="protein sequence ID" value="QNM00566.1"/>
    <property type="molecule type" value="Genomic_DNA"/>
</dbReference>
<keyword evidence="4" id="KW-1185">Reference proteome</keyword>
<dbReference type="Proteomes" id="UP000515819">
    <property type="component" value="Chromosome"/>
</dbReference>
<accession>A0A7G9FPT4</accession>
<dbReference type="AlphaFoldDB" id="A0A7G9FPT4"/>
<feature type="transmembrane region" description="Helical" evidence="2">
    <location>
        <begin position="331"/>
        <end position="350"/>
    </location>
</feature>
<feature type="compositionally biased region" description="Basic residues" evidence="1">
    <location>
        <begin position="208"/>
        <end position="221"/>
    </location>
</feature>
<gene>
    <name evidence="3" type="ORF">H9Q76_04590</name>
</gene>
<evidence type="ECO:0000313" key="4">
    <source>
        <dbReference type="Proteomes" id="UP000515819"/>
    </source>
</evidence>
<dbReference type="KEGG" id="wcp:H9Q76_04590"/>
<sequence>MDENNLDSLLDELSSMDGELNENIDIDSGVDVDADDMDDISLDELDHLDGMDLGDLDFDDIDFDDVDITKLDAGANPVVKKKPQEQETDDMSLDALIEKANQENVKPEPSQEEPSAQADNTDVFGEADLQMQEDTALPEGVFDDALFGSMDMGMSEEPELSEKEKNPYTADEDSLDALLQSSMAESLLNGDLADIEDIGKKTEEPVKKVKQPRKKAEKKKKAEIEEEETEHKKKTISEILFGEPDEDDLEEEALFEEKKAKKEAEKKKKQAEREAKKEEKDAAKQEMLAAKQAKDKAKQKEKADKKRQKDEAYAAELEAEKDQKKVSTPTVIVVFVLFFALAAGVVLGTNQFNYSQVIKKAANYFERHRYRLAYDEVSGVEVKEKDQDLKDRIYTVMYVERLYESYENNMKLGRADKALDALLRGIQKYDEHYDEAVELDIVKDIDSCRDKIINALWNTYGITEETAYQILAMEGQEYTKTLSELGAKAAETETPTDAQGQ</sequence>
<feature type="compositionally biased region" description="Basic and acidic residues" evidence="1">
    <location>
        <begin position="270"/>
        <end position="284"/>
    </location>
</feature>
<feature type="region of interest" description="Disordered" evidence="1">
    <location>
        <begin position="151"/>
        <end position="182"/>
    </location>
</feature>
<evidence type="ECO:0000256" key="1">
    <source>
        <dbReference type="SAM" id="MobiDB-lite"/>
    </source>
</evidence>
<feature type="region of interest" description="Disordered" evidence="1">
    <location>
        <begin position="79"/>
        <end position="126"/>
    </location>
</feature>
<name>A0A7G9FPT4_9FIRM</name>
<keyword evidence="2" id="KW-0812">Transmembrane</keyword>
<keyword evidence="2" id="KW-0472">Membrane</keyword>
<evidence type="ECO:0000313" key="3">
    <source>
        <dbReference type="EMBL" id="QNM00566.1"/>
    </source>
</evidence>
<feature type="region of interest" description="Disordered" evidence="1">
    <location>
        <begin position="270"/>
        <end position="308"/>
    </location>
</feature>
<feature type="compositionally biased region" description="Basic and acidic residues" evidence="1">
    <location>
        <begin position="292"/>
        <end position="308"/>
    </location>
</feature>
<organism evidence="3 4">
    <name type="scientific">Wujia chipingensis</name>
    <dbReference type="NCBI Taxonomy" id="2763670"/>
    <lineage>
        <taxon>Bacteria</taxon>
        <taxon>Bacillati</taxon>
        <taxon>Bacillota</taxon>
        <taxon>Clostridia</taxon>
        <taxon>Lachnospirales</taxon>
        <taxon>Lachnospiraceae</taxon>
        <taxon>Wujia</taxon>
    </lineage>
</organism>
<feature type="region of interest" description="Disordered" evidence="1">
    <location>
        <begin position="195"/>
        <end position="251"/>
    </location>
</feature>
<evidence type="ECO:0000256" key="2">
    <source>
        <dbReference type="SAM" id="Phobius"/>
    </source>
</evidence>
<keyword evidence="2" id="KW-1133">Transmembrane helix</keyword>
<feature type="compositionally biased region" description="Basic and acidic residues" evidence="1">
    <location>
        <begin position="197"/>
        <end position="207"/>
    </location>
</feature>
<dbReference type="RefSeq" id="WP_249321723.1">
    <property type="nucleotide sequence ID" value="NZ_CP060632.1"/>
</dbReference>
<proteinExistence type="predicted"/>
<protein>
    <submittedName>
        <fullName evidence="3">Uncharacterized protein</fullName>
    </submittedName>
</protein>